<dbReference type="PANTHER" id="PTHR30461">
    <property type="entry name" value="DNA-INVERTASE FROM LAMBDOID PROPHAGE"/>
    <property type="match status" value="1"/>
</dbReference>
<evidence type="ECO:0000313" key="3">
    <source>
        <dbReference type="EMBL" id="MDQ0178433.1"/>
    </source>
</evidence>
<dbReference type="InterPro" id="IPR006119">
    <property type="entry name" value="Resolv_N"/>
</dbReference>
<evidence type="ECO:0000259" key="2">
    <source>
        <dbReference type="PROSITE" id="PS51736"/>
    </source>
</evidence>
<comment type="similarity">
    <text evidence="1">Belongs to the site-specific recombinase resolvase family.</text>
</comment>
<dbReference type="EMBL" id="JAUSTT010000044">
    <property type="protein sequence ID" value="MDQ0178433.1"/>
    <property type="molecule type" value="Genomic_DNA"/>
</dbReference>
<name>A0ABT9WYR5_9BACI</name>
<dbReference type="SMART" id="SM00857">
    <property type="entry name" value="Resolvase"/>
    <property type="match status" value="1"/>
</dbReference>
<dbReference type="SUPFAM" id="SSF53041">
    <property type="entry name" value="Resolvase-like"/>
    <property type="match status" value="1"/>
</dbReference>
<organism evidence="3 4">
    <name type="scientific">Bacillus chungangensis</name>
    <dbReference type="NCBI Taxonomy" id="587633"/>
    <lineage>
        <taxon>Bacteria</taxon>
        <taxon>Bacillati</taxon>
        <taxon>Bacillota</taxon>
        <taxon>Bacilli</taxon>
        <taxon>Bacillales</taxon>
        <taxon>Bacillaceae</taxon>
        <taxon>Bacillus</taxon>
    </lineage>
</organism>
<dbReference type="InterPro" id="IPR036162">
    <property type="entry name" value="Resolvase-like_N_sf"/>
</dbReference>
<proteinExistence type="inferred from homology"/>
<comment type="caution">
    <text evidence="3">The sequence shown here is derived from an EMBL/GenBank/DDBJ whole genome shotgun (WGS) entry which is preliminary data.</text>
</comment>
<dbReference type="RefSeq" id="WP_307233255.1">
    <property type="nucleotide sequence ID" value="NZ_JAUSTT010000044.1"/>
</dbReference>
<dbReference type="Proteomes" id="UP001223586">
    <property type="component" value="Unassembled WGS sequence"/>
</dbReference>
<protein>
    <submittedName>
        <fullName evidence="3">DNA invertase Pin-like site-specific DNA recombinase</fullName>
    </submittedName>
</protein>
<dbReference type="PROSITE" id="PS51736">
    <property type="entry name" value="RECOMBINASES_3"/>
    <property type="match status" value="1"/>
</dbReference>
<dbReference type="Pfam" id="PF00239">
    <property type="entry name" value="Resolvase"/>
    <property type="match status" value="1"/>
</dbReference>
<evidence type="ECO:0000256" key="1">
    <source>
        <dbReference type="ARBA" id="ARBA00009913"/>
    </source>
</evidence>
<evidence type="ECO:0000313" key="4">
    <source>
        <dbReference type="Proteomes" id="UP001223586"/>
    </source>
</evidence>
<gene>
    <name evidence="3" type="ORF">J2S08_004338</name>
</gene>
<sequence>MNTIIYCRVSTQKNTQDTSLKRQKEELTAYAEEHHFHIAAVIEDRASGYDLDRPGIFKMLDLIKEGNINFILIQDETRLGRGNAKIALLHCIIKEGIKVYTLSHHGELQISEADSMVLNIVSIVEEYQRKIHNLKIKRGMKKAVKEGYRPEQNLRKRGNHNGRERKEVPIEEIIRLRKNDMTFAEIAATLRGFGHDISKATVHRRYREFIDDQKENE</sequence>
<dbReference type="InterPro" id="IPR050639">
    <property type="entry name" value="SSR_resolvase"/>
</dbReference>
<dbReference type="CDD" id="cd00338">
    <property type="entry name" value="Ser_Recombinase"/>
    <property type="match status" value="1"/>
</dbReference>
<feature type="domain" description="Resolvase/invertase-type recombinase catalytic" evidence="2">
    <location>
        <begin position="2"/>
        <end position="147"/>
    </location>
</feature>
<dbReference type="PANTHER" id="PTHR30461:SF26">
    <property type="entry name" value="RESOLVASE HOMOLOG YNEB"/>
    <property type="match status" value="1"/>
</dbReference>
<dbReference type="Gene3D" id="3.40.50.1390">
    <property type="entry name" value="Resolvase, N-terminal catalytic domain"/>
    <property type="match status" value="1"/>
</dbReference>
<keyword evidence="4" id="KW-1185">Reference proteome</keyword>
<reference evidence="3 4" key="1">
    <citation type="submission" date="2023-07" db="EMBL/GenBank/DDBJ databases">
        <title>Genomic Encyclopedia of Type Strains, Phase IV (KMG-IV): sequencing the most valuable type-strain genomes for metagenomic binning, comparative biology and taxonomic classification.</title>
        <authorList>
            <person name="Goeker M."/>
        </authorList>
    </citation>
    <scope>NUCLEOTIDE SEQUENCE [LARGE SCALE GENOMIC DNA]</scope>
    <source>
        <strain evidence="3 4">DSM 23837</strain>
    </source>
</reference>
<accession>A0ABT9WYR5</accession>